<dbReference type="EMBL" id="CAJHNH020001480">
    <property type="protein sequence ID" value="CAG5123237.1"/>
    <property type="molecule type" value="Genomic_DNA"/>
</dbReference>
<gene>
    <name evidence="12" type="ORF">CUNI_LOCUS8795</name>
</gene>
<dbReference type="Proteomes" id="UP000678393">
    <property type="component" value="Unassembled WGS sequence"/>
</dbReference>
<dbReference type="InterPro" id="IPR014612">
    <property type="entry name" value="Pop7/Rpp20"/>
</dbReference>
<comment type="caution">
    <text evidence="12">The sequence shown here is derived from an EMBL/GenBank/DDBJ whole genome shotgun (WGS) entry which is preliminary data.</text>
</comment>
<evidence type="ECO:0000256" key="9">
    <source>
        <dbReference type="ARBA" id="ARBA00064615"/>
    </source>
</evidence>
<dbReference type="GO" id="GO:0005655">
    <property type="term" value="C:nucleolar ribonuclease P complex"/>
    <property type="evidence" value="ECO:0007669"/>
    <property type="project" value="InterPro"/>
</dbReference>
<dbReference type="FunFam" id="3.30.110.20:FF:000002">
    <property type="entry name" value="Ribonuclease P protein subunit p20"/>
    <property type="match status" value="1"/>
</dbReference>
<keyword evidence="7 11" id="KW-0539">Nucleus</keyword>
<dbReference type="AlphaFoldDB" id="A0A8S3Z193"/>
<evidence type="ECO:0000256" key="7">
    <source>
        <dbReference type="ARBA" id="ARBA00023242"/>
    </source>
</evidence>
<accession>A0A8S3Z193</accession>
<sequence length="121" mass="13571">MQASGHTADDEEYTLHKRMPPRLPQRLNDVYITEKTHFKAQESKCQKLLDSGNEVIIHGLGKAVNRAINLALQLKERGNGTVQICCQTSTVDLVDELIPEADGDVKTSMRSNSAIHIRVYR</sequence>
<evidence type="ECO:0000256" key="5">
    <source>
        <dbReference type="ARBA" id="ARBA00022552"/>
    </source>
</evidence>
<evidence type="ECO:0000256" key="4">
    <source>
        <dbReference type="ARBA" id="ARBA00022490"/>
    </source>
</evidence>
<reference evidence="12" key="1">
    <citation type="submission" date="2021-04" db="EMBL/GenBank/DDBJ databases">
        <authorList>
            <consortium name="Molecular Ecology Group"/>
        </authorList>
    </citation>
    <scope>NUCLEOTIDE SEQUENCE</scope>
</reference>
<comment type="subcellular location">
    <subcellularLocation>
        <location evidence="1">Cytoplasmic granule</location>
    </subcellularLocation>
    <subcellularLocation>
        <location evidence="2 11">Nucleus</location>
        <location evidence="2 11">Nucleolus</location>
    </subcellularLocation>
</comment>
<dbReference type="GO" id="GO:0001682">
    <property type="term" value="P:tRNA 5'-leader removal"/>
    <property type="evidence" value="ECO:0007669"/>
    <property type="project" value="InterPro"/>
</dbReference>
<dbReference type="InterPro" id="IPR036882">
    <property type="entry name" value="Alba-like_dom_sf"/>
</dbReference>
<evidence type="ECO:0000313" key="12">
    <source>
        <dbReference type="EMBL" id="CAG5123237.1"/>
    </source>
</evidence>
<comment type="subunit">
    <text evidence="9">Component of nuclear RNase P and RNase MRP complexes. RNase P consists of a catalytic RNA moiety and 10 different protein chains; POP1, POP4, POP5, POP7, RPP14, RPP21, RPP25, RPP30, RPP38 and RPP40. Within the RNase P complex, POP1, POP7 and RPP25 form the 'finger' subcomplex, POP5, RPP14, RPP40 and homodimeric RPP30 form the 'palm' subcomplex, and RPP21, POP4 and RPP38 form the 'wrist' subcomplex. All subunits of the RNase P complex interact with the catalytic RNA. Several subunits of RNase P are also part of the RNase MRP complex. RNase MRP consists of a catalytic RNA moiety and about 8 protein subunits; POP1, POP7, RPP25, RPP30, RPP38, RPP40 and possibly also POP4 and POP5. Interacts with SMN1. POP7 forms a heterodimer with RPP25 that binds to the P3 stem loop of the catalytic RNA.</text>
</comment>
<dbReference type="PIRSF" id="PIRSF036572">
    <property type="entry name" value="RPP20"/>
    <property type="match status" value="1"/>
</dbReference>
<dbReference type="GO" id="GO:0006364">
    <property type="term" value="P:rRNA processing"/>
    <property type="evidence" value="ECO:0007669"/>
    <property type="project" value="UniProtKB-KW"/>
</dbReference>
<evidence type="ECO:0000256" key="1">
    <source>
        <dbReference type="ARBA" id="ARBA00004463"/>
    </source>
</evidence>
<protein>
    <recommendedName>
        <fullName evidence="10 11">Ribonuclease P protein subunit p20</fullName>
        <shortName evidence="11">RNaseP protein p20</shortName>
    </recommendedName>
</protein>
<evidence type="ECO:0000313" key="13">
    <source>
        <dbReference type="Proteomes" id="UP000678393"/>
    </source>
</evidence>
<evidence type="ECO:0000256" key="6">
    <source>
        <dbReference type="ARBA" id="ARBA00022694"/>
    </source>
</evidence>
<evidence type="ECO:0000256" key="11">
    <source>
        <dbReference type="PIRNR" id="PIRNR036572"/>
    </source>
</evidence>
<dbReference type="GO" id="GO:0000172">
    <property type="term" value="C:ribonuclease MRP complex"/>
    <property type="evidence" value="ECO:0007669"/>
    <property type="project" value="InterPro"/>
</dbReference>
<evidence type="ECO:0000256" key="8">
    <source>
        <dbReference type="ARBA" id="ARBA00053284"/>
    </source>
</evidence>
<organism evidence="12 13">
    <name type="scientific">Candidula unifasciata</name>
    <dbReference type="NCBI Taxonomy" id="100452"/>
    <lineage>
        <taxon>Eukaryota</taxon>
        <taxon>Metazoa</taxon>
        <taxon>Spiralia</taxon>
        <taxon>Lophotrochozoa</taxon>
        <taxon>Mollusca</taxon>
        <taxon>Gastropoda</taxon>
        <taxon>Heterobranchia</taxon>
        <taxon>Euthyneura</taxon>
        <taxon>Panpulmonata</taxon>
        <taxon>Eupulmonata</taxon>
        <taxon>Stylommatophora</taxon>
        <taxon>Helicina</taxon>
        <taxon>Helicoidea</taxon>
        <taxon>Geomitridae</taxon>
        <taxon>Candidula</taxon>
    </lineage>
</organism>
<keyword evidence="13" id="KW-1185">Reference proteome</keyword>
<evidence type="ECO:0000256" key="10">
    <source>
        <dbReference type="ARBA" id="ARBA00068472"/>
    </source>
</evidence>
<dbReference type="Gene3D" id="3.30.110.20">
    <property type="entry name" value="Alba-like domain"/>
    <property type="match status" value="1"/>
</dbReference>
<comment type="function">
    <text evidence="8 11">Component of ribonuclease P, a ribonucleoprotein complex that generates mature tRNA molecules by cleaving their 5'-ends. Also a component of the MRP ribonuclease complex, which cleaves pre-rRNA sequences.</text>
</comment>
<dbReference type="Pfam" id="PF12328">
    <property type="entry name" value="Rpp20"/>
    <property type="match status" value="1"/>
</dbReference>
<name>A0A8S3Z193_9EUPU</name>
<keyword evidence="4" id="KW-0963">Cytoplasm</keyword>
<dbReference type="OrthoDB" id="416729at2759"/>
<comment type="similarity">
    <text evidence="3 11">Belongs to the histone-like Alba family.</text>
</comment>
<evidence type="ECO:0000256" key="3">
    <source>
        <dbReference type="ARBA" id="ARBA00008018"/>
    </source>
</evidence>
<evidence type="ECO:0000256" key="2">
    <source>
        <dbReference type="ARBA" id="ARBA00004604"/>
    </source>
</evidence>
<dbReference type="GO" id="GO:0004526">
    <property type="term" value="F:ribonuclease P activity"/>
    <property type="evidence" value="ECO:0007669"/>
    <property type="project" value="UniProtKB-UniRule"/>
</dbReference>
<keyword evidence="6 11" id="KW-0819">tRNA processing</keyword>
<keyword evidence="5 11" id="KW-0698">rRNA processing</keyword>
<dbReference type="GO" id="GO:0003676">
    <property type="term" value="F:nucleic acid binding"/>
    <property type="evidence" value="ECO:0007669"/>
    <property type="project" value="InterPro"/>
</dbReference>
<dbReference type="PANTHER" id="PTHR15314">
    <property type="entry name" value="RIBONUCLEASE P PROTEIN SUBUNIT P20"/>
    <property type="match status" value="1"/>
</dbReference>
<proteinExistence type="inferred from homology"/>
<dbReference type="SUPFAM" id="SSF82704">
    <property type="entry name" value="AlbA-like"/>
    <property type="match status" value="1"/>
</dbReference>
<dbReference type="PANTHER" id="PTHR15314:SF1">
    <property type="entry name" value="RIBONUCLEASE P PROTEIN SUBUNIT P20"/>
    <property type="match status" value="1"/>
</dbReference>